<dbReference type="SUPFAM" id="SSF56801">
    <property type="entry name" value="Acetyl-CoA synthetase-like"/>
    <property type="match status" value="1"/>
</dbReference>
<evidence type="ECO:0000313" key="6">
    <source>
        <dbReference type="Proteomes" id="UP000838412"/>
    </source>
</evidence>
<evidence type="ECO:0000259" key="4">
    <source>
        <dbReference type="Pfam" id="PF13193"/>
    </source>
</evidence>
<organism evidence="5 6">
    <name type="scientific">Branchiostoma lanceolatum</name>
    <name type="common">Common lancelet</name>
    <name type="synonym">Amphioxus lanceolatum</name>
    <dbReference type="NCBI Taxonomy" id="7740"/>
    <lineage>
        <taxon>Eukaryota</taxon>
        <taxon>Metazoa</taxon>
        <taxon>Chordata</taxon>
        <taxon>Cephalochordata</taxon>
        <taxon>Leptocardii</taxon>
        <taxon>Amphioxiformes</taxon>
        <taxon>Branchiostomatidae</taxon>
        <taxon>Branchiostoma</taxon>
    </lineage>
</organism>
<reference evidence="5" key="1">
    <citation type="submission" date="2022-01" db="EMBL/GenBank/DDBJ databases">
        <authorList>
            <person name="Braso-Vives M."/>
        </authorList>
    </citation>
    <scope>NUCLEOTIDE SEQUENCE</scope>
</reference>
<name>A0A8J9ZZI7_BRALA</name>
<dbReference type="AlphaFoldDB" id="A0A8J9ZZI7"/>
<dbReference type="InterPro" id="IPR042099">
    <property type="entry name" value="ANL_N_sf"/>
</dbReference>
<comment type="similarity">
    <text evidence="1">Belongs to the ATP-dependent AMP-binding enzyme family.</text>
</comment>
<dbReference type="Pfam" id="PF00501">
    <property type="entry name" value="AMP-binding"/>
    <property type="match status" value="1"/>
</dbReference>
<dbReference type="PANTHER" id="PTHR42814:SF3">
    <property type="entry name" value="BETA-N-ACETYLHEXOSAMINIDASE"/>
    <property type="match status" value="1"/>
</dbReference>
<keyword evidence="6" id="KW-1185">Reference proteome</keyword>
<feature type="domain" description="AMP-dependent synthetase/ligase" evidence="3">
    <location>
        <begin position="47"/>
        <end position="442"/>
    </location>
</feature>
<dbReference type="EMBL" id="OV696690">
    <property type="protein sequence ID" value="CAH1264798.1"/>
    <property type="molecule type" value="Genomic_DNA"/>
</dbReference>
<proteinExistence type="inferred from homology"/>
<evidence type="ECO:0000256" key="2">
    <source>
        <dbReference type="ARBA" id="ARBA00023098"/>
    </source>
</evidence>
<evidence type="ECO:0000313" key="5">
    <source>
        <dbReference type="EMBL" id="CAH1264798.1"/>
    </source>
</evidence>
<dbReference type="OrthoDB" id="10253869at2759"/>
<accession>A0A8J9ZZI7</accession>
<dbReference type="Pfam" id="PF13193">
    <property type="entry name" value="AMP-binding_C"/>
    <property type="match status" value="1"/>
</dbReference>
<gene>
    <name evidence="5" type="primary">ACSF2</name>
    <name evidence="5" type="ORF">BLAG_LOCUS19022</name>
</gene>
<evidence type="ECO:0000259" key="3">
    <source>
        <dbReference type="Pfam" id="PF00501"/>
    </source>
</evidence>
<dbReference type="InterPro" id="IPR020845">
    <property type="entry name" value="AMP-binding_CS"/>
</dbReference>
<evidence type="ECO:0000256" key="1">
    <source>
        <dbReference type="ARBA" id="ARBA00006432"/>
    </source>
</evidence>
<dbReference type="PANTHER" id="PTHR42814">
    <property type="entry name" value="AMP-BINDING DOMAIN-CONTAINING PROTEIN"/>
    <property type="match status" value="1"/>
</dbReference>
<dbReference type="Gene3D" id="3.30.300.30">
    <property type="match status" value="1"/>
</dbReference>
<dbReference type="GO" id="GO:0006629">
    <property type="term" value="P:lipid metabolic process"/>
    <property type="evidence" value="ECO:0007669"/>
    <property type="project" value="UniProtKB-KW"/>
</dbReference>
<dbReference type="Gene3D" id="3.40.50.980">
    <property type="match status" value="1"/>
</dbReference>
<dbReference type="InterPro" id="IPR000873">
    <property type="entry name" value="AMP-dep_synth/lig_dom"/>
</dbReference>
<dbReference type="PROSITE" id="PS00455">
    <property type="entry name" value="AMP_BINDING"/>
    <property type="match status" value="1"/>
</dbReference>
<keyword evidence="2" id="KW-0443">Lipid metabolism</keyword>
<dbReference type="InterPro" id="IPR045851">
    <property type="entry name" value="AMP-bd_C_sf"/>
</dbReference>
<sequence length="591" mass="64347">MDPLDIHPAKFNTSAVHHTDRMSDVMSYIRGRTDVPLVEETFGQLLDDTAARWPDTEAYLFKRTGARITFADIQEKANRLAAGLKAIGTGRGDVVAWLIGHRPEWIYLYFAVAKLGAIALPFQEARVGRSEEAMNNALKKVLSIVKMGTAREATGAGVKVLIMGDISGVDQTDGTVPYLCSLFPEVKTTEPGMLQIERLPELTGIIMLGDNAAGIGVCSMDEVLKIGSDEKLIAEVTTLQDQLSCHDTFVLTFTSGSTGQPKCAELSTHSVYNSVNFAVKGIGTPSAGKALYPYLSFHFAAALPFFIPGCTFVFPASTTPSSVEIMKTIQEERCHSVATMFVKDFHGLLHDPHFSEYDLSSLRAVFVTGNATPKSLLDRAADVLPEVKVIVSYGLIEFLGVAAAPSDMIGEGKGATVGKLGPHVEGMGGEIWGRGYNLFKRYRGDEEKTAKAMAADGWFKTGDLGVLDEHGVLRLFGRISDMIIRNAYNVHPSVVEAPLSKHPKVQDVRVVSVPDPASVEEICACIILKEGQSADSEEMKMFCVEIGMVPIEMPGYFIFVDEFPVVATLRKVDRKKLRLVAMEKLGLTEET</sequence>
<dbReference type="Gene3D" id="3.40.50.12780">
    <property type="entry name" value="N-terminal domain of ligase-like"/>
    <property type="match status" value="1"/>
</dbReference>
<protein>
    <submittedName>
        <fullName evidence="5">ACSF2 protein</fullName>
    </submittedName>
</protein>
<dbReference type="Proteomes" id="UP000838412">
    <property type="component" value="Chromosome 5"/>
</dbReference>
<feature type="domain" description="AMP-binding enzyme C-terminal" evidence="4">
    <location>
        <begin position="495"/>
        <end position="564"/>
    </location>
</feature>
<dbReference type="InterPro" id="IPR025110">
    <property type="entry name" value="AMP-bd_C"/>
</dbReference>